<dbReference type="Pfam" id="PF01627">
    <property type="entry name" value="Hpt"/>
    <property type="match status" value="1"/>
</dbReference>
<evidence type="ECO:0000313" key="6">
    <source>
        <dbReference type="Proteomes" id="UP000680067"/>
    </source>
</evidence>
<evidence type="ECO:0000256" key="2">
    <source>
        <dbReference type="PROSITE-ProRule" id="PRU00110"/>
    </source>
</evidence>
<dbReference type="PROSITE" id="PS51832">
    <property type="entry name" value="HD_GYP"/>
    <property type="match status" value="1"/>
</dbReference>
<dbReference type="InterPro" id="IPR003607">
    <property type="entry name" value="HD/PDEase_dom"/>
</dbReference>
<evidence type="ECO:0000259" key="3">
    <source>
        <dbReference type="PROSITE" id="PS50894"/>
    </source>
</evidence>
<dbReference type="PANTHER" id="PTHR43155:SF2">
    <property type="entry name" value="CYCLIC DI-GMP PHOSPHODIESTERASE PA4108"/>
    <property type="match status" value="1"/>
</dbReference>
<dbReference type="InterPro" id="IPR037522">
    <property type="entry name" value="HD_GYP_dom"/>
</dbReference>
<feature type="modified residue" description="Phosphohistidine" evidence="2">
    <location>
        <position position="61"/>
    </location>
</feature>
<dbReference type="InterPro" id="IPR036641">
    <property type="entry name" value="HPT_dom_sf"/>
</dbReference>
<proteinExistence type="predicted"/>
<dbReference type="SUPFAM" id="SSF47226">
    <property type="entry name" value="Histidine-containing phosphotransfer domain, HPT domain"/>
    <property type="match status" value="1"/>
</dbReference>
<dbReference type="GO" id="GO:0000160">
    <property type="term" value="P:phosphorelay signal transduction system"/>
    <property type="evidence" value="ECO:0007669"/>
    <property type="project" value="UniProtKB-KW"/>
</dbReference>
<dbReference type="Proteomes" id="UP000680067">
    <property type="component" value="Unassembled WGS sequence"/>
</dbReference>
<feature type="domain" description="HPt" evidence="3">
    <location>
        <begin position="15"/>
        <end position="118"/>
    </location>
</feature>
<keyword evidence="1" id="KW-0902">Two-component regulatory system</keyword>
<dbReference type="SMART" id="SM00073">
    <property type="entry name" value="HPT"/>
    <property type="match status" value="1"/>
</dbReference>
<keyword evidence="6" id="KW-1185">Reference proteome</keyword>
<evidence type="ECO:0000313" key="5">
    <source>
        <dbReference type="EMBL" id="MBR7783720.1"/>
    </source>
</evidence>
<gene>
    <name evidence="5" type="ORF">KDM89_16360</name>
</gene>
<name>A0A941DPL1_9BURK</name>
<dbReference type="Pfam" id="PF13487">
    <property type="entry name" value="HD_5"/>
    <property type="match status" value="1"/>
</dbReference>
<dbReference type="SUPFAM" id="SSF109604">
    <property type="entry name" value="HD-domain/PDEase-like"/>
    <property type="match status" value="1"/>
</dbReference>
<sequence>MNSPDTSATFTCPEFLNMERAIIDEFVDCTTECHTEVEACVRALNQHGGPEYIHRMFRSMHSLKGNCQMVGLTPFKDLMHRVEEIFAQLRANPDQYFQELGDFLLMATDQIVDLLYELLKNGHADETRRALLAGVCETLRQQTAGGLRPEAFREAIEMLGGRAAEKISNDRGERVSLQLQDDFTLMRYLAEKIDALTVFRKDRNIRSVDMARELNAALGQIVDPRQLEAAVLMHDMGMAFIPHSIFNKETNLSREEIRIVQEHVQIGAQLLMRLGGWDEAAAIVLDHHERYDGSGYPNHKKAEQIHVGGRMLTIIDTFCSITTERSDRSYKKSLLSAISEINANIHTQFDPNIVGAFNDVVRSMMMRSS</sequence>
<dbReference type="EMBL" id="JAGSPN010000014">
    <property type="protein sequence ID" value="MBR7783720.1"/>
    <property type="molecule type" value="Genomic_DNA"/>
</dbReference>
<dbReference type="Gene3D" id="1.10.3210.10">
    <property type="entry name" value="Hypothetical protein af1432"/>
    <property type="match status" value="1"/>
</dbReference>
<dbReference type="RefSeq" id="WP_212688998.1">
    <property type="nucleotide sequence ID" value="NZ_JAGSPN010000014.1"/>
</dbReference>
<dbReference type="GO" id="GO:0004672">
    <property type="term" value="F:protein kinase activity"/>
    <property type="evidence" value="ECO:0007669"/>
    <property type="project" value="UniProtKB-ARBA"/>
</dbReference>
<dbReference type="CDD" id="cd00077">
    <property type="entry name" value="HDc"/>
    <property type="match status" value="1"/>
</dbReference>
<organism evidence="5 6">
    <name type="scientific">Undibacterium luofuense</name>
    <dbReference type="NCBI Taxonomy" id="2828733"/>
    <lineage>
        <taxon>Bacteria</taxon>
        <taxon>Pseudomonadati</taxon>
        <taxon>Pseudomonadota</taxon>
        <taxon>Betaproteobacteria</taxon>
        <taxon>Burkholderiales</taxon>
        <taxon>Oxalobacteraceae</taxon>
        <taxon>Undibacterium</taxon>
    </lineage>
</organism>
<evidence type="ECO:0000256" key="1">
    <source>
        <dbReference type="ARBA" id="ARBA00023012"/>
    </source>
</evidence>
<dbReference type="PANTHER" id="PTHR43155">
    <property type="entry name" value="CYCLIC DI-GMP PHOSPHODIESTERASE PA4108-RELATED"/>
    <property type="match status" value="1"/>
</dbReference>
<dbReference type="GO" id="GO:0008081">
    <property type="term" value="F:phosphoric diester hydrolase activity"/>
    <property type="evidence" value="ECO:0007669"/>
    <property type="project" value="UniProtKB-ARBA"/>
</dbReference>
<dbReference type="Gene3D" id="1.20.120.160">
    <property type="entry name" value="HPT domain"/>
    <property type="match status" value="1"/>
</dbReference>
<protein>
    <submittedName>
        <fullName evidence="5">HD domain-containing protein</fullName>
    </submittedName>
</protein>
<reference evidence="5" key="1">
    <citation type="submission" date="2021-04" db="EMBL/GenBank/DDBJ databases">
        <title>novel species isolated from subtropical streams in China.</title>
        <authorList>
            <person name="Lu H."/>
        </authorList>
    </citation>
    <scope>NUCLEOTIDE SEQUENCE</scope>
    <source>
        <strain evidence="5">LFS511W</strain>
    </source>
</reference>
<feature type="domain" description="HD-GYP" evidence="4">
    <location>
        <begin position="172"/>
        <end position="369"/>
    </location>
</feature>
<evidence type="ECO:0000259" key="4">
    <source>
        <dbReference type="PROSITE" id="PS51832"/>
    </source>
</evidence>
<dbReference type="InterPro" id="IPR008207">
    <property type="entry name" value="Sig_transdc_His_kin_Hpt_dom"/>
</dbReference>
<dbReference type="PROSITE" id="PS50894">
    <property type="entry name" value="HPT"/>
    <property type="match status" value="1"/>
</dbReference>
<comment type="caution">
    <text evidence="5">The sequence shown here is derived from an EMBL/GenBank/DDBJ whole genome shotgun (WGS) entry which is preliminary data.</text>
</comment>
<dbReference type="AlphaFoldDB" id="A0A941DPL1"/>
<keyword evidence="2" id="KW-0597">Phosphoprotein</keyword>
<dbReference type="CDD" id="cd00088">
    <property type="entry name" value="HPT"/>
    <property type="match status" value="1"/>
</dbReference>
<accession>A0A941DPL1</accession>